<feature type="domain" description="Calcineurin-like phosphoesterase" evidence="1">
    <location>
        <begin position="1"/>
        <end position="218"/>
    </location>
</feature>
<gene>
    <name evidence="2" type="ORF">CNF02_09390</name>
</gene>
<dbReference type="EMBL" id="NTJZ01000010">
    <property type="protein sequence ID" value="PDH33154.1"/>
    <property type="molecule type" value="Genomic_DNA"/>
</dbReference>
<evidence type="ECO:0000259" key="1">
    <source>
        <dbReference type="Pfam" id="PF00149"/>
    </source>
</evidence>
<name>A0A2A5WA30_9GAMM</name>
<evidence type="ECO:0000313" key="3">
    <source>
        <dbReference type="Proteomes" id="UP000219329"/>
    </source>
</evidence>
<dbReference type="InterPro" id="IPR029052">
    <property type="entry name" value="Metallo-depent_PP-like"/>
</dbReference>
<evidence type="ECO:0000313" key="2">
    <source>
        <dbReference type="EMBL" id="PDH33154.1"/>
    </source>
</evidence>
<sequence>MKVYTVSDLHADYPENMDWVLSLNSSEYKSDIVILAGDISHDLNDLERVFTSLAGKFKAVHFVPGNHELWVEDDHYDCSLKKFEAVQSLSNELGIQTIVCHYGKLSVVPMFSWYDFSFGEPDRHLNRAWRDFRACQWPAHLKNSKDINNYFLKLNQDKLTVRNKLVISYSHFLPRIDVMPTYIPENRRRIYPILGSESLGKQVKILKPDMHIYGHSHVNQSIKIEGIQYVNNAYAYPSENRISRKQLHCVLDLNA</sequence>
<dbReference type="Proteomes" id="UP000219329">
    <property type="component" value="Unassembled WGS sequence"/>
</dbReference>
<dbReference type="CDD" id="cd00838">
    <property type="entry name" value="MPP_superfamily"/>
    <property type="match status" value="1"/>
</dbReference>
<dbReference type="GO" id="GO:0016787">
    <property type="term" value="F:hydrolase activity"/>
    <property type="evidence" value="ECO:0007669"/>
    <property type="project" value="InterPro"/>
</dbReference>
<dbReference type="AlphaFoldDB" id="A0A2A5WA30"/>
<accession>A0A2A5WA30</accession>
<dbReference type="PANTHER" id="PTHR36492:SF2">
    <property type="entry name" value="[ACYL-CARRIER-PROTEIN] PHOSPHODIESTERASE PPTH"/>
    <property type="match status" value="1"/>
</dbReference>
<dbReference type="Pfam" id="PF00149">
    <property type="entry name" value="Metallophos"/>
    <property type="match status" value="1"/>
</dbReference>
<reference evidence="2 3" key="1">
    <citation type="submission" date="2017-08" db="EMBL/GenBank/DDBJ databases">
        <title>Fine stratification of microbial communities through a metagenomic profile of the photic zone.</title>
        <authorList>
            <person name="Haro-Moreno J.M."/>
            <person name="Lopez-Perez M."/>
            <person name="De La Torre J."/>
            <person name="Picazo A."/>
            <person name="Camacho A."/>
            <person name="Rodriguez-Valera F."/>
        </authorList>
    </citation>
    <scope>NUCLEOTIDE SEQUENCE [LARGE SCALE GENOMIC DNA]</scope>
    <source>
        <strain evidence="2">MED-G28</strain>
    </source>
</reference>
<dbReference type="PANTHER" id="PTHR36492">
    <property type="match status" value="1"/>
</dbReference>
<dbReference type="Gene3D" id="3.60.21.10">
    <property type="match status" value="1"/>
</dbReference>
<dbReference type="InterPro" id="IPR004843">
    <property type="entry name" value="Calcineurin-like_PHP"/>
</dbReference>
<protein>
    <submittedName>
        <fullName evidence="2">Metallophosphoesterase</fullName>
    </submittedName>
</protein>
<proteinExistence type="predicted"/>
<comment type="caution">
    <text evidence="2">The sequence shown here is derived from an EMBL/GenBank/DDBJ whole genome shotgun (WGS) entry which is preliminary data.</text>
</comment>
<organism evidence="2 3">
    <name type="scientific">OM182 bacterium MED-G28</name>
    <dbReference type="NCBI Taxonomy" id="1986256"/>
    <lineage>
        <taxon>Bacteria</taxon>
        <taxon>Pseudomonadati</taxon>
        <taxon>Pseudomonadota</taxon>
        <taxon>Gammaproteobacteria</taxon>
        <taxon>OMG group</taxon>
        <taxon>OM182 clade</taxon>
    </lineage>
</organism>
<dbReference type="InterPro" id="IPR052963">
    <property type="entry name" value="Pantetheine_PDE"/>
</dbReference>
<dbReference type="SUPFAM" id="SSF56300">
    <property type="entry name" value="Metallo-dependent phosphatases"/>
    <property type="match status" value="1"/>
</dbReference>